<dbReference type="AlphaFoldDB" id="A0A371B6C5"/>
<dbReference type="Gene3D" id="3.40.50.150">
    <property type="entry name" value="Vaccinia Virus protein VP39"/>
    <property type="match status" value="1"/>
</dbReference>
<protein>
    <submittedName>
        <fullName evidence="2">Class I SAM-dependent methyltransferase</fullName>
    </submittedName>
</protein>
<dbReference type="Proteomes" id="UP000263993">
    <property type="component" value="Unassembled WGS sequence"/>
</dbReference>
<proteinExistence type="predicted"/>
<evidence type="ECO:0000313" key="2">
    <source>
        <dbReference type="EMBL" id="RDV03139.1"/>
    </source>
</evidence>
<comment type="caution">
    <text evidence="2">The sequence shown here is derived from an EMBL/GenBank/DDBJ whole genome shotgun (WGS) entry which is preliminary data.</text>
</comment>
<dbReference type="SUPFAM" id="SSF53335">
    <property type="entry name" value="S-adenosyl-L-methionine-dependent methyltransferases"/>
    <property type="match status" value="1"/>
</dbReference>
<dbReference type="PANTHER" id="PTHR43861">
    <property type="entry name" value="TRANS-ACONITATE 2-METHYLTRANSFERASE-RELATED"/>
    <property type="match status" value="1"/>
</dbReference>
<dbReference type="PANTHER" id="PTHR43861:SF1">
    <property type="entry name" value="TRANS-ACONITATE 2-METHYLTRANSFERASE"/>
    <property type="match status" value="1"/>
</dbReference>
<sequence length="313" mass="35363">MIDYSLLADVIEGPVTAMESGLTMTGRDVPVRGGVIRLREDSGYNESFALQWNRFKTNQIDAVNGTKLSHIRFSETGWTIDDLRRRKVLEAGCGAGRFTRILAESGARLVSFDYSAAVDACAENNSHFDNLTLMQCDIFAMPFKAGSFDYVFCHGVLQHTPDPKAAFMALASLVAPGGRISIDVYRKDGLIRPWKSKYIWRPLTTRMKPETLLAFLQWFIPKWLPLDTAIKRIPRVGTYLGSFVPCWNYFQTDLSREQKVAWAIMDTFDALAPTYDIPMRLEDVRQWFIELGWSDFEARPGGNGVVGNGRRPV</sequence>
<feature type="domain" description="Methyltransferase type 11" evidence="1">
    <location>
        <begin position="89"/>
        <end position="181"/>
    </location>
</feature>
<evidence type="ECO:0000313" key="3">
    <source>
        <dbReference type="Proteomes" id="UP000263993"/>
    </source>
</evidence>
<dbReference type="InterPro" id="IPR029063">
    <property type="entry name" value="SAM-dependent_MTases_sf"/>
</dbReference>
<accession>A0A371B6C5</accession>
<dbReference type="EMBL" id="QRGO01000001">
    <property type="protein sequence ID" value="RDV03139.1"/>
    <property type="molecule type" value="Genomic_DNA"/>
</dbReference>
<organism evidence="2 3">
    <name type="scientific">Undibacter mobilis</name>
    <dbReference type="NCBI Taxonomy" id="2292256"/>
    <lineage>
        <taxon>Bacteria</taxon>
        <taxon>Pseudomonadati</taxon>
        <taxon>Pseudomonadota</taxon>
        <taxon>Alphaproteobacteria</taxon>
        <taxon>Hyphomicrobiales</taxon>
        <taxon>Nitrobacteraceae</taxon>
        <taxon>Undibacter</taxon>
    </lineage>
</organism>
<gene>
    <name evidence="2" type="ORF">DXH78_00170</name>
</gene>
<dbReference type="GO" id="GO:0008757">
    <property type="term" value="F:S-adenosylmethionine-dependent methyltransferase activity"/>
    <property type="evidence" value="ECO:0007669"/>
    <property type="project" value="InterPro"/>
</dbReference>
<name>A0A371B6C5_9BRAD</name>
<dbReference type="CDD" id="cd02440">
    <property type="entry name" value="AdoMet_MTases"/>
    <property type="match status" value="1"/>
</dbReference>
<keyword evidence="3" id="KW-1185">Reference proteome</keyword>
<dbReference type="OrthoDB" id="9777830at2"/>
<reference evidence="3" key="1">
    <citation type="submission" date="2018-08" db="EMBL/GenBank/DDBJ databases">
        <authorList>
            <person name="Kim S.-J."/>
            <person name="Jung G.-Y."/>
        </authorList>
    </citation>
    <scope>NUCLEOTIDE SEQUENCE [LARGE SCALE GENOMIC DNA]</scope>
    <source>
        <strain evidence="3">GY_H</strain>
    </source>
</reference>
<dbReference type="InterPro" id="IPR013216">
    <property type="entry name" value="Methyltransf_11"/>
</dbReference>
<evidence type="ECO:0000259" key="1">
    <source>
        <dbReference type="Pfam" id="PF08241"/>
    </source>
</evidence>
<dbReference type="RefSeq" id="WP_115515167.1">
    <property type="nucleotide sequence ID" value="NZ_QRGO01000001.1"/>
</dbReference>
<dbReference type="GO" id="GO:0032259">
    <property type="term" value="P:methylation"/>
    <property type="evidence" value="ECO:0007669"/>
    <property type="project" value="UniProtKB-KW"/>
</dbReference>
<keyword evidence="2" id="KW-0489">Methyltransferase</keyword>
<dbReference type="Pfam" id="PF08241">
    <property type="entry name" value="Methyltransf_11"/>
    <property type="match status" value="1"/>
</dbReference>
<keyword evidence="2" id="KW-0808">Transferase</keyword>